<keyword evidence="7 10" id="KW-0256">Endoplasmic reticulum</keyword>
<feature type="transmembrane region" description="Helical" evidence="10">
    <location>
        <begin position="422"/>
        <end position="439"/>
    </location>
</feature>
<feature type="transmembrane region" description="Helical" evidence="10">
    <location>
        <begin position="365"/>
        <end position="390"/>
    </location>
</feature>
<comment type="similarity">
    <text evidence="3 10">Belongs to the glycosyltransferase 22 family.</text>
</comment>
<dbReference type="RefSeq" id="XP_002783109.1">
    <property type="nucleotide sequence ID" value="XM_002783063.1"/>
</dbReference>
<evidence type="ECO:0000256" key="10">
    <source>
        <dbReference type="RuleBase" id="RU363075"/>
    </source>
</evidence>
<dbReference type="OrthoDB" id="413056at2759"/>
<evidence type="ECO:0000256" key="9">
    <source>
        <dbReference type="ARBA" id="ARBA00023136"/>
    </source>
</evidence>
<feature type="transmembrane region" description="Helical" evidence="10">
    <location>
        <begin position="397"/>
        <end position="416"/>
    </location>
</feature>
<dbReference type="InterPro" id="IPR005599">
    <property type="entry name" value="GPI_mannosylTrfase"/>
</dbReference>
<dbReference type="GO" id="GO:0006487">
    <property type="term" value="P:protein N-linked glycosylation"/>
    <property type="evidence" value="ECO:0007669"/>
    <property type="project" value="TreeGrafter"/>
</dbReference>
<dbReference type="GO" id="GO:0005789">
    <property type="term" value="C:endoplasmic reticulum membrane"/>
    <property type="evidence" value="ECO:0007669"/>
    <property type="project" value="UniProtKB-SubCell"/>
</dbReference>
<dbReference type="Pfam" id="PF03901">
    <property type="entry name" value="Glyco_transf_22"/>
    <property type="match status" value="2"/>
</dbReference>
<keyword evidence="12" id="KW-1185">Reference proteome</keyword>
<accession>C5KKU4</accession>
<dbReference type="Proteomes" id="UP000007800">
    <property type="component" value="Unassembled WGS sequence"/>
</dbReference>
<gene>
    <name evidence="11" type="ORF">Pmar_PMAR022072</name>
</gene>
<evidence type="ECO:0000256" key="4">
    <source>
        <dbReference type="ARBA" id="ARBA00022676"/>
    </source>
</evidence>
<dbReference type="EMBL" id="GG673763">
    <property type="protein sequence ID" value="EER14905.1"/>
    <property type="molecule type" value="Genomic_DNA"/>
</dbReference>
<dbReference type="GO" id="GO:0000026">
    <property type="term" value="F:alpha-1,2-mannosyltransferase activity"/>
    <property type="evidence" value="ECO:0007669"/>
    <property type="project" value="TreeGrafter"/>
</dbReference>
<keyword evidence="4 10" id="KW-0328">Glycosyltransferase</keyword>
<sequence>MNLFAGNRLFASFKRTIDCHWGLCTAPVRALCGPPEDVVAQEILNPKSKDAHAAAVVNPTLPLKSLDSPPTPSLPSPVAPHNTVASFSGGGTFDSGGLDLPYGVLIIPNERLLPSSAPACTMIRVRLAKRIPNDKFGFVHQPVFGDEEEEELTCLEIVTIVEGQLLDKWNKTQAEGTRVTEGSYITAVNGVKLNSEKMRAELKHDSVDMEVHSYGLPSLQTWEYSPEFGLRSYVYTYVYATVAWLFSSIIPGVTKPMVFYAVRACNASFCALCEYFFSKMISSLWGTPTAAIYLYLSAALPGLYERGLSYTLTRGAIGLLIVCGTIIAVDYHFYGRVVFAPLNIAMYNFGFSVDNLSQLYGVEPWYYYIFNGVLNFNICLPLAFISILYFTGHKLGSWLPIGFPMMLWFGTMSKLAHKEERFLYPIYPCIAACSAAVLVKTYPTYTSKKAPTQTTKLRRYAVKSALAVIVLLSASRIAALRLYYGAPAKVWEKSYNIIQSRPEAVVCMGDDWYRSYSHFFMPPGARLEFTKAGFHGQLPRHYTSTSEVHPQFNAVNQEEPSTYRDEAVCGKSIGAEASDRIHSAGASAMAPDDTFSIEKAFETRIDAHQLVKDQI</sequence>
<name>C5KKU4_PERM5</name>
<evidence type="ECO:0000256" key="8">
    <source>
        <dbReference type="ARBA" id="ARBA00022989"/>
    </source>
</evidence>
<evidence type="ECO:0000256" key="2">
    <source>
        <dbReference type="ARBA" id="ARBA00004922"/>
    </source>
</evidence>
<keyword evidence="8 10" id="KW-1133">Transmembrane helix</keyword>
<feature type="transmembrane region" description="Helical" evidence="10">
    <location>
        <begin position="460"/>
        <end position="484"/>
    </location>
</feature>
<dbReference type="UniPathway" id="UPA00378"/>
<reference evidence="11 12" key="1">
    <citation type="submission" date="2008-07" db="EMBL/GenBank/DDBJ databases">
        <authorList>
            <person name="El-Sayed N."/>
            <person name="Caler E."/>
            <person name="Inman J."/>
            <person name="Amedeo P."/>
            <person name="Hass B."/>
            <person name="Wortman J."/>
        </authorList>
    </citation>
    <scope>NUCLEOTIDE SEQUENCE [LARGE SCALE GENOMIC DNA]</scope>
    <source>
        <strain evidence="12">ATCC 50983 / TXsc</strain>
    </source>
</reference>
<keyword evidence="6 10" id="KW-0812">Transmembrane</keyword>
<dbReference type="PANTHER" id="PTHR22760:SF2">
    <property type="entry name" value="ALPHA-1,2-MANNOSYLTRANSFERASE ALG9"/>
    <property type="match status" value="1"/>
</dbReference>
<dbReference type="GeneID" id="9061760"/>
<evidence type="ECO:0000256" key="7">
    <source>
        <dbReference type="ARBA" id="ARBA00022824"/>
    </source>
</evidence>
<evidence type="ECO:0000256" key="3">
    <source>
        <dbReference type="ARBA" id="ARBA00007063"/>
    </source>
</evidence>
<dbReference type="InParanoid" id="C5KKU4"/>
<evidence type="ECO:0000313" key="12">
    <source>
        <dbReference type="Proteomes" id="UP000007800"/>
    </source>
</evidence>
<dbReference type="EC" id="2.4.1.-" evidence="10"/>
<dbReference type="PANTHER" id="PTHR22760">
    <property type="entry name" value="GLYCOSYLTRANSFERASE"/>
    <property type="match status" value="1"/>
</dbReference>
<organism evidence="12">
    <name type="scientific">Perkinsus marinus (strain ATCC 50983 / TXsc)</name>
    <dbReference type="NCBI Taxonomy" id="423536"/>
    <lineage>
        <taxon>Eukaryota</taxon>
        <taxon>Sar</taxon>
        <taxon>Alveolata</taxon>
        <taxon>Perkinsozoa</taxon>
        <taxon>Perkinsea</taxon>
        <taxon>Perkinsida</taxon>
        <taxon>Perkinsidae</taxon>
        <taxon>Perkinsus</taxon>
    </lineage>
</organism>
<evidence type="ECO:0000256" key="5">
    <source>
        <dbReference type="ARBA" id="ARBA00022679"/>
    </source>
</evidence>
<feature type="transmembrane region" description="Helical" evidence="10">
    <location>
        <begin position="316"/>
        <end position="334"/>
    </location>
</feature>
<protein>
    <recommendedName>
        <fullName evidence="10">Mannosyltransferase</fullName>
        <ecNumber evidence="10">2.4.1.-</ecNumber>
    </recommendedName>
</protein>
<proteinExistence type="inferred from homology"/>
<evidence type="ECO:0000256" key="6">
    <source>
        <dbReference type="ARBA" id="ARBA00022692"/>
    </source>
</evidence>
<feature type="transmembrane region" description="Helical" evidence="10">
    <location>
        <begin position="283"/>
        <end position="304"/>
    </location>
</feature>
<keyword evidence="9 10" id="KW-0472">Membrane</keyword>
<comment type="subcellular location">
    <subcellularLocation>
        <location evidence="1 10">Endoplasmic reticulum membrane</location>
        <topology evidence="1 10">Multi-pass membrane protein</topology>
    </subcellularLocation>
</comment>
<evidence type="ECO:0000256" key="1">
    <source>
        <dbReference type="ARBA" id="ARBA00004477"/>
    </source>
</evidence>
<comment type="pathway">
    <text evidence="2">Protein modification; protein glycosylation.</text>
</comment>
<evidence type="ECO:0000313" key="11">
    <source>
        <dbReference type="EMBL" id="EER14905.1"/>
    </source>
</evidence>
<dbReference type="AlphaFoldDB" id="C5KKU4"/>
<keyword evidence="5 11" id="KW-0808">Transferase</keyword>